<accession>A0ACC6RGZ0</accession>
<keyword evidence="2" id="KW-1185">Reference proteome</keyword>
<gene>
    <name evidence="1" type="ORF">VSR83_12150</name>
</gene>
<protein>
    <submittedName>
        <fullName evidence="1">Uncharacterized protein</fullName>
    </submittedName>
</protein>
<comment type="caution">
    <text evidence="1">The sequence shown here is derived from an EMBL/GenBank/DDBJ whole genome shotgun (WGS) entry which is preliminary data.</text>
</comment>
<name>A0ACC6RGZ0_9BURK</name>
<sequence length="147" mass="16640">MAKDVQVCGVRIPAAWAAYIGTFARPKRVNLRNGGFKQGAPTVHGECEDSFVASHGMTIKEWRKQNPAINFANYFRTWMLKQWPELKNEVLDVRDKRQPGGRVSPHLRPEYFGAVKRLAQAQGCSPDDIARMAVEYFIDHPLIKGQS</sequence>
<reference evidence="1" key="1">
    <citation type="submission" date="2024-01" db="EMBL/GenBank/DDBJ databases">
        <title>The diversity of rhizobia nodulating Mimosa spp. in eleven states of Brazil covering several biomes is determined by host plant, location, and edaphic factors.</title>
        <authorList>
            <person name="Rouws L."/>
            <person name="Barauna A."/>
            <person name="Beukes C."/>
            <person name="De Faria S.M."/>
            <person name="Gross E."/>
            <person name="Dos Reis Junior F.B."/>
            <person name="Simon M."/>
            <person name="Maluk M."/>
            <person name="Odee D.W."/>
            <person name="Kenicer G."/>
            <person name="Young J.P.W."/>
            <person name="Reis V.M."/>
            <person name="Zilli J."/>
            <person name="James E.K."/>
        </authorList>
    </citation>
    <scope>NUCLEOTIDE SEQUENCE</scope>
    <source>
        <strain evidence="1">JPY452</strain>
    </source>
</reference>
<dbReference type="EMBL" id="JAYMRU010000007">
    <property type="protein sequence ID" value="MEM5400835.1"/>
    <property type="molecule type" value="Genomic_DNA"/>
</dbReference>
<organism evidence="1 2">
    <name type="scientific">Paraburkholderia unamae</name>
    <dbReference type="NCBI Taxonomy" id="219649"/>
    <lineage>
        <taxon>Bacteria</taxon>
        <taxon>Pseudomonadati</taxon>
        <taxon>Pseudomonadota</taxon>
        <taxon>Betaproteobacteria</taxon>
        <taxon>Burkholderiales</taxon>
        <taxon>Burkholderiaceae</taxon>
        <taxon>Paraburkholderia</taxon>
    </lineage>
</organism>
<proteinExistence type="predicted"/>
<evidence type="ECO:0000313" key="2">
    <source>
        <dbReference type="Proteomes" id="UP001392318"/>
    </source>
</evidence>
<dbReference type="Proteomes" id="UP001392318">
    <property type="component" value="Unassembled WGS sequence"/>
</dbReference>
<evidence type="ECO:0000313" key="1">
    <source>
        <dbReference type="EMBL" id="MEM5400835.1"/>
    </source>
</evidence>